<dbReference type="SUPFAM" id="SSF53474">
    <property type="entry name" value="alpha/beta-Hydrolases"/>
    <property type="match status" value="1"/>
</dbReference>
<evidence type="ECO:0000259" key="1">
    <source>
        <dbReference type="Pfam" id="PF12146"/>
    </source>
</evidence>
<dbReference type="InterPro" id="IPR000639">
    <property type="entry name" value="Epox_hydrolase-like"/>
</dbReference>
<dbReference type="PANTHER" id="PTHR43798:SF5">
    <property type="entry name" value="MONOACYLGLYCEROL LIPASE ABHD6"/>
    <property type="match status" value="1"/>
</dbReference>
<dbReference type="OrthoDB" id="9799612at2"/>
<dbReference type="RefSeq" id="WP_071495023.1">
    <property type="nucleotide sequence ID" value="NZ_LT629702.1"/>
</dbReference>
<dbReference type="GO" id="GO:0047372">
    <property type="term" value="F:monoacylglycerol lipase activity"/>
    <property type="evidence" value="ECO:0007669"/>
    <property type="project" value="TreeGrafter"/>
</dbReference>
<name>A0A1V2JNR4_PSEAZ</name>
<dbReference type="GO" id="GO:0016020">
    <property type="term" value="C:membrane"/>
    <property type="evidence" value="ECO:0007669"/>
    <property type="project" value="TreeGrafter"/>
</dbReference>
<protein>
    <submittedName>
        <fullName evidence="2">Alpha/beta hydrolase</fullName>
    </submittedName>
</protein>
<sequence>MADLHAFSDLPLVRGEPVEIRPGRHLSIAYQPGTHQADTVLFFGHGGGGHKDQWRELWQALADQGYSLVAWDLLGHGDSEKPRQPQAYAWSELVADQLEILSRYAARRNILVAHSFGTGLGLSALLELPHRLPQVTIDGALLLGTQLHRPLSRGGLMALPVWVLELLRPLLAKGFRQRAWHPAADSRLVAYEENLTRRNRLYVFKSLLQNAQWPDADALARLTLPTYVLAGDSDGLTPSSGGEALARQLATGSFEVLERCGHQLMLERPAQVLAAFQRLMKKLDQRPGSSG</sequence>
<reference evidence="2 3" key="1">
    <citation type="submission" date="2016-10" db="EMBL/GenBank/DDBJ databases">
        <title>Pseudomonas lactis sp. nov. and Pseudomonas paralactis sp. nov., isolated from bovine raw milk.</title>
        <authorList>
            <person name="Von Neubeck M."/>
            <person name="Huptas C."/>
            <person name="Glueck C."/>
            <person name="Krewinkel M."/>
            <person name="Stoeckel M."/>
            <person name="Stressler T."/>
            <person name="Fischer L."/>
            <person name="Hinrichs J."/>
            <person name="Scherer S."/>
            <person name="Wenning M."/>
        </authorList>
    </citation>
    <scope>NUCLEOTIDE SEQUENCE [LARGE SCALE GENOMIC DNA]</scope>
    <source>
        <strain evidence="2 3">DSM 18862</strain>
    </source>
</reference>
<dbReference type="AlphaFoldDB" id="A0A1V2JNR4"/>
<dbReference type="InterPro" id="IPR022742">
    <property type="entry name" value="Hydrolase_4"/>
</dbReference>
<keyword evidence="3" id="KW-1185">Reference proteome</keyword>
<dbReference type="GeneID" id="57372936"/>
<feature type="domain" description="Serine aminopeptidase S33" evidence="1">
    <location>
        <begin position="36"/>
        <end position="268"/>
    </location>
</feature>
<dbReference type="GO" id="GO:0046464">
    <property type="term" value="P:acylglycerol catabolic process"/>
    <property type="evidence" value="ECO:0007669"/>
    <property type="project" value="TreeGrafter"/>
</dbReference>
<dbReference type="Proteomes" id="UP000188559">
    <property type="component" value="Unassembled WGS sequence"/>
</dbReference>
<dbReference type="Gene3D" id="3.40.50.1820">
    <property type="entry name" value="alpha/beta hydrolase"/>
    <property type="match status" value="1"/>
</dbReference>
<dbReference type="InterPro" id="IPR000073">
    <property type="entry name" value="AB_hydrolase_1"/>
</dbReference>
<dbReference type="EMBL" id="MNPV01000002">
    <property type="protein sequence ID" value="ONH46989.1"/>
    <property type="molecule type" value="Genomic_DNA"/>
</dbReference>
<dbReference type="PRINTS" id="PR00111">
    <property type="entry name" value="ABHYDROLASE"/>
</dbReference>
<proteinExistence type="predicted"/>
<evidence type="ECO:0000313" key="3">
    <source>
        <dbReference type="Proteomes" id="UP000188559"/>
    </source>
</evidence>
<evidence type="ECO:0000313" key="2">
    <source>
        <dbReference type="EMBL" id="ONH46989.1"/>
    </source>
</evidence>
<comment type="caution">
    <text evidence="2">The sequence shown here is derived from an EMBL/GenBank/DDBJ whole genome shotgun (WGS) entry which is preliminary data.</text>
</comment>
<dbReference type="PRINTS" id="PR00412">
    <property type="entry name" value="EPOXHYDRLASE"/>
</dbReference>
<accession>A0A1V2JNR4</accession>
<dbReference type="InterPro" id="IPR050266">
    <property type="entry name" value="AB_hydrolase_sf"/>
</dbReference>
<gene>
    <name evidence="2" type="ORF">BLL37_09000</name>
</gene>
<dbReference type="PANTHER" id="PTHR43798">
    <property type="entry name" value="MONOACYLGLYCEROL LIPASE"/>
    <property type="match status" value="1"/>
</dbReference>
<organism evidence="2 3">
    <name type="scientific">Pseudomonas azotoformans</name>
    <dbReference type="NCBI Taxonomy" id="47878"/>
    <lineage>
        <taxon>Bacteria</taxon>
        <taxon>Pseudomonadati</taxon>
        <taxon>Pseudomonadota</taxon>
        <taxon>Gammaproteobacteria</taxon>
        <taxon>Pseudomonadales</taxon>
        <taxon>Pseudomonadaceae</taxon>
        <taxon>Pseudomonas</taxon>
    </lineage>
</organism>
<dbReference type="Pfam" id="PF12146">
    <property type="entry name" value="Hydrolase_4"/>
    <property type="match status" value="1"/>
</dbReference>
<keyword evidence="2" id="KW-0378">Hydrolase</keyword>
<dbReference type="InterPro" id="IPR029058">
    <property type="entry name" value="AB_hydrolase_fold"/>
</dbReference>